<dbReference type="AlphaFoldDB" id="A0A366CSH6"/>
<name>A0A366CSH6_9GAMM</name>
<proteinExistence type="predicted"/>
<protein>
    <submittedName>
        <fullName evidence="2">Uncharacterized protein</fullName>
    </submittedName>
</protein>
<evidence type="ECO:0000313" key="3">
    <source>
        <dbReference type="Proteomes" id="UP000252086"/>
    </source>
</evidence>
<feature type="transmembrane region" description="Helical" evidence="1">
    <location>
        <begin position="14"/>
        <end position="35"/>
    </location>
</feature>
<keyword evidence="3" id="KW-1185">Reference proteome</keyword>
<keyword evidence="1" id="KW-1133">Transmembrane helix</keyword>
<comment type="caution">
    <text evidence="2">The sequence shown here is derived from an EMBL/GenBank/DDBJ whole genome shotgun (WGS) entry which is preliminary data.</text>
</comment>
<keyword evidence="1" id="KW-0472">Membrane</keyword>
<evidence type="ECO:0000256" key="1">
    <source>
        <dbReference type="SAM" id="Phobius"/>
    </source>
</evidence>
<organism evidence="2 3">
    <name type="scientific">Marinomonas aquiplantarum</name>
    <dbReference type="NCBI Taxonomy" id="491951"/>
    <lineage>
        <taxon>Bacteria</taxon>
        <taxon>Pseudomonadati</taxon>
        <taxon>Pseudomonadota</taxon>
        <taxon>Gammaproteobacteria</taxon>
        <taxon>Oceanospirillales</taxon>
        <taxon>Oceanospirillaceae</taxon>
        <taxon>Marinomonas</taxon>
    </lineage>
</organism>
<keyword evidence="1" id="KW-0812">Transmembrane</keyword>
<evidence type="ECO:0000313" key="2">
    <source>
        <dbReference type="EMBL" id="RBO78302.1"/>
    </source>
</evidence>
<reference evidence="2 3" key="1">
    <citation type="submission" date="2018-06" db="EMBL/GenBank/DDBJ databases">
        <title>Genomic Encyclopedia of Type Strains, Phase III (KMG-III): the genomes of soil and plant-associated and newly described type strains.</title>
        <authorList>
            <person name="Whitman W."/>
        </authorList>
    </citation>
    <scope>NUCLEOTIDE SEQUENCE [LARGE SCALE GENOMIC DNA]</scope>
    <source>
        <strain evidence="2 3">CECT 7732</strain>
    </source>
</reference>
<dbReference type="Proteomes" id="UP000252086">
    <property type="component" value="Unassembled WGS sequence"/>
</dbReference>
<feature type="transmembrane region" description="Helical" evidence="1">
    <location>
        <begin position="55"/>
        <end position="76"/>
    </location>
</feature>
<dbReference type="RefSeq" id="WP_113875930.1">
    <property type="nucleotide sequence ID" value="NZ_QNRF01000023.1"/>
</dbReference>
<sequence length="83" mass="9630">MELVQEIWISLRPYLVKMVTDAIISALLWVFLWLFKLLTKILEIEGWAGEWISNIHSMGAILAFAAFGILFIFDVIKLHKESH</sequence>
<dbReference type="EMBL" id="QNRF01000023">
    <property type="protein sequence ID" value="RBO78302.1"/>
    <property type="molecule type" value="Genomic_DNA"/>
</dbReference>
<gene>
    <name evidence="2" type="ORF">DFP76_1233</name>
</gene>
<accession>A0A366CSH6</accession>